<organism evidence="1 2">
    <name type="scientific">Glossina pallidipes</name>
    <name type="common">Tsetse fly</name>
    <dbReference type="NCBI Taxonomy" id="7398"/>
    <lineage>
        <taxon>Eukaryota</taxon>
        <taxon>Metazoa</taxon>
        <taxon>Ecdysozoa</taxon>
        <taxon>Arthropoda</taxon>
        <taxon>Hexapoda</taxon>
        <taxon>Insecta</taxon>
        <taxon>Pterygota</taxon>
        <taxon>Neoptera</taxon>
        <taxon>Endopterygota</taxon>
        <taxon>Diptera</taxon>
        <taxon>Brachycera</taxon>
        <taxon>Muscomorpha</taxon>
        <taxon>Hippoboscoidea</taxon>
        <taxon>Glossinidae</taxon>
        <taxon>Glossina</taxon>
    </lineage>
</organism>
<dbReference type="AlphaFoldDB" id="A0A1A9ZT27"/>
<evidence type="ECO:0000313" key="1">
    <source>
        <dbReference type="EnsemblMetazoa" id="GPAI024046-PA"/>
    </source>
</evidence>
<accession>A0A1A9ZT27</accession>
<name>A0A1A9ZT27_GLOPL</name>
<evidence type="ECO:0008006" key="3">
    <source>
        <dbReference type="Google" id="ProtNLM"/>
    </source>
</evidence>
<dbReference type="VEuPathDB" id="VectorBase:GPAI024046"/>
<proteinExistence type="predicted"/>
<reference evidence="1" key="2">
    <citation type="submission" date="2020-05" db="UniProtKB">
        <authorList>
            <consortium name="EnsemblMetazoa"/>
        </authorList>
    </citation>
    <scope>IDENTIFICATION</scope>
    <source>
        <strain evidence="1">IAEA</strain>
    </source>
</reference>
<evidence type="ECO:0000313" key="2">
    <source>
        <dbReference type="Proteomes" id="UP000092445"/>
    </source>
</evidence>
<protein>
    <recommendedName>
        <fullName evidence="3">Lipoprotein</fullName>
    </recommendedName>
</protein>
<dbReference type="EnsemblMetazoa" id="GPAI024046-RA">
    <property type="protein sequence ID" value="GPAI024046-PA"/>
    <property type="gene ID" value="GPAI024046"/>
</dbReference>
<dbReference type="Proteomes" id="UP000092445">
    <property type="component" value="Unassembled WGS sequence"/>
</dbReference>
<dbReference type="PROSITE" id="PS51257">
    <property type="entry name" value="PROKAR_LIPOPROTEIN"/>
    <property type="match status" value="1"/>
</dbReference>
<sequence>MEGIEFRELKCKRTVIISIAALLLGACKISEHFKISKNSHVSLLIALKKALFSSNSDVGIRPKKKKLSQR</sequence>
<keyword evidence="2" id="KW-1185">Reference proteome</keyword>
<reference evidence="2" key="1">
    <citation type="submission" date="2014-03" db="EMBL/GenBank/DDBJ databases">
        <authorList>
            <person name="Aksoy S."/>
            <person name="Warren W."/>
            <person name="Wilson R.K."/>
        </authorList>
    </citation>
    <scope>NUCLEOTIDE SEQUENCE [LARGE SCALE GENOMIC DNA]</scope>
    <source>
        <strain evidence="2">IAEA</strain>
    </source>
</reference>